<dbReference type="Proteomes" id="UP000186156">
    <property type="component" value="Unassembled WGS sequence"/>
</dbReference>
<dbReference type="RefSeq" id="WP_076348584.1">
    <property type="nucleotide sequence ID" value="NZ_FTOO01000011.1"/>
</dbReference>
<dbReference type="Pfam" id="PF11148">
    <property type="entry name" value="DUF2922"/>
    <property type="match status" value="1"/>
</dbReference>
<dbReference type="STRING" id="252246.SAMN05421799_11158"/>
<accession>A0A1N7P4P3</accession>
<dbReference type="InterPro" id="IPR021321">
    <property type="entry name" value="DUF2922"/>
</dbReference>
<sequence>MAAKVSLHLVFMTDRNKKVRIAIPNPKQPVDPSAVQNAAQLIVEKGVFDLPQGKIVQALPAQQTQTDTSSVS</sequence>
<dbReference type="OrthoDB" id="2454247at2"/>
<evidence type="ECO:0008006" key="3">
    <source>
        <dbReference type="Google" id="ProtNLM"/>
    </source>
</evidence>
<gene>
    <name evidence="1" type="ORF">SAMN05421799_11158</name>
</gene>
<evidence type="ECO:0000313" key="1">
    <source>
        <dbReference type="EMBL" id="SIT05563.1"/>
    </source>
</evidence>
<protein>
    <recommendedName>
        <fullName evidence="3">DUF2922 domain-containing protein</fullName>
    </recommendedName>
</protein>
<proteinExistence type="predicted"/>
<reference evidence="2" key="1">
    <citation type="submission" date="2017-01" db="EMBL/GenBank/DDBJ databases">
        <authorList>
            <person name="Varghese N."/>
            <person name="Submissions S."/>
        </authorList>
    </citation>
    <scope>NUCLEOTIDE SEQUENCE [LARGE SCALE GENOMIC DNA]</scope>
    <source>
        <strain evidence="2">DSM 16176</strain>
    </source>
</reference>
<evidence type="ECO:0000313" key="2">
    <source>
        <dbReference type="Proteomes" id="UP000186156"/>
    </source>
</evidence>
<dbReference type="AlphaFoldDB" id="A0A1N7P4P3"/>
<dbReference type="EMBL" id="FTOO01000011">
    <property type="protein sequence ID" value="SIT05563.1"/>
    <property type="molecule type" value="Genomic_DNA"/>
</dbReference>
<keyword evidence="2" id="KW-1185">Reference proteome</keyword>
<organism evidence="1 2">
    <name type="scientific">Alicyclobacillus vulcanalis</name>
    <dbReference type="NCBI Taxonomy" id="252246"/>
    <lineage>
        <taxon>Bacteria</taxon>
        <taxon>Bacillati</taxon>
        <taxon>Bacillota</taxon>
        <taxon>Bacilli</taxon>
        <taxon>Bacillales</taxon>
        <taxon>Alicyclobacillaceae</taxon>
        <taxon>Alicyclobacillus</taxon>
    </lineage>
</organism>
<name>A0A1N7P4P3_9BACL</name>